<keyword evidence="1" id="KW-1133">Transmembrane helix</keyword>
<protein>
    <submittedName>
        <fullName evidence="2">Uncharacterized protein</fullName>
    </submittedName>
</protein>
<evidence type="ECO:0000313" key="3">
    <source>
        <dbReference type="Proteomes" id="UP001161325"/>
    </source>
</evidence>
<feature type="transmembrane region" description="Helical" evidence="1">
    <location>
        <begin position="201"/>
        <end position="221"/>
    </location>
</feature>
<keyword evidence="1" id="KW-0812">Transmembrane</keyword>
<evidence type="ECO:0000313" key="2">
    <source>
        <dbReference type="EMBL" id="GLC26692.1"/>
    </source>
</evidence>
<feature type="transmembrane region" description="Helical" evidence="1">
    <location>
        <begin position="282"/>
        <end position="304"/>
    </location>
</feature>
<reference evidence="2" key="1">
    <citation type="submission" date="2022-08" db="EMBL/GenBank/DDBJ databases">
        <title>Draft genome sequencing of Roseisolibacter agri AW1220.</title>
        <authorList>
            <person name="Tobiishi Y."/>
            <person name="Tonouchi A."/>
        </authorList>
    </citation>
    <scope>NUCLEOTIDE SEQUENCE</scope>
    <source>
        <strain evidence="2">AW1220</strain>
    </source>
</reference>
<keyword evidence="3" id="KW-1185">Reference proteome</keyword>
<feature type="transmembrane region" description="Helical" evidence="1">
    <location>
        <begin position="228"/>
        <end position="247"/>
    </location>
</feature>
<feature type="transmembrane region" description="Helical" evidence="1">
    <location>
        <begin position="119"/>
        <end position="137"/>
    </location>
</feature>
<gene>
    <name evidence="2" type="ORF">rosag_32050</name>
</gene>
<keyword evidence="1" id="KW-0472">Membrane</keyword>
<dbReference type="RefSeq" id="WP_284351148.1">
    <property type="nucleotide sequence ID" value="NZ_BRXS01000005.1"/>
</dbReference>
<organism evidence="2 3">
    <name type="scientific">Roseisolibacter agri</name>
    <dbReference type="NCBI Taxonomy" id="2014610"/>
    <lineage>
        <taxon>Bacteria</taxon>
        <taxon>Pseudomonadati</taxon>
        <taxon>Gemmatimonadota</taxon>
        <taxon>Gemmatimonadia</taxon>
        <taxon>Gemmatimonadales</taxon>
        <taxon>Gemmatimonadaceae</taxon>
        <taxon>Roseisolibacter</taxon>
    </lineage>
</organism>
<dbReference type="EMBL" id="BRXS01000005">
    <property type="protein sequence ID" value="GLC26692.1"/>
    <property type="molecule type" value="Genomic_DNA"/>
</dbReference>
<dbReference type="AlphaFoldDB" id="A0AA37Q8K6"/>
<accession>A0AA37Q8K6</accession>
<feature type="transmembrane region" description="Helical" evidence="1">
    <location>
        <begin position="173"/>
        <end position="195"/>
    </location>
</feature>
<evidence type="ECO:0000256" key="1">
    <source>
        <dbReference type="SAM" id="Phobius"/>
    </source>
</evidence>
<sequence>MLSGPQARSRPLAAHAAAGAIALLAAAYTYYCLATTVIPSDFEFWWRAARLYLAGGDPYLQLPGTPAWPLPDRFYYPMPTVLATIPVAWMPLPAAGATLMGLASGALASLLVRGGWWRLWALAGPGFIMALKFGQWTPLLCVAYLAPRAGGLAVLKPTLGAALLAARWNVRGALVATLVALLSVAALPTWPMAWLRNLDHVHAHPAPVTTAIGAFALLALLRWRRPEAWLLALYACVPQLLFFADQLPLALVARTKGEAQLLAACGLTAWLVWMARLETGDLFVLAAAPYVLVGLYLPALLLVLRRPNDGALPVWADAAWMRSRALVARARVARVR</sequence>
<dbReference type="Proteomes" id="UP001161325">
    <property type="component" value="Unassembled WGS sequence"/>
</dbReference>
<proteinExistence type="predicted"/>
<feature type="transmembrane region" description="Helical" evidence="1">
    <location>
        <begin position="149"/>
        <end position="166"/>
    </location>
</feature>
<feature type="transmembrane region" description="Helical" evidence="1">
    <location>
        <begin position="88"/>
        <end position="112"/>
    </location>
</feature>
<feature type="transmembrane region" description="Helical" evidence="1">
    <location>
        <begin position="12"/>
        <end position="31"/>
    </location>
</feature>
<name>A0AA37Q8K6_9BACT</name>
<comment type="caution">
    <text evidence="2">The sequence shown here is derived from an EMBL/GenBank/DDBJ whole genome shotgun (WGS) entry which is preliminary data.</text>
</comment>